<dbReference type="AlphaFoldDB" id="A0A7S7M7V3"/>
<gene>
    <name evidence="2" type="ORF">INP52_08085</name>
</gene>
<dbReference type="InterPro" id="IPR025159">
    <property type="entry name" value="AbiEi_N"/>
</dbReference>
<sequence length="214" mass="23869">MTRSDHIEKINELSASERIFTSAQAQRLGITRKALSQAAASDRAERIAHGAYRLSGTPSSEIDELTAVWKLTNPTKFTSERMARWDGVVVGGSTASSLLGIGDFWLSPYRLYAPRRINSRLSYARFSKRVVDEADVTWLRGLPVTRLERTLMDLCLDFEDPSLVENALRDATREGIDFEHLRELISKQPPRGAASTLFRTLAETGSSLREGSPL</sequence>
<feature type="domain" description="AbiEi antitoxin N-terminal" evidence="1">
    <location>
        <begin position="8"/>
        <end position="54"/>
    </location>
</feature>
<proteinExistence type="predicted"/>
<evidence type="ECO:0000313" key="2">
    <source>
        <dbReference type="EMBL" id="QOY60357.1"/>
    </source>
</evidence>
<organism evidence="2 3">
    <name type="scientific">Thermophilibacter immobilis</name>
    <dbReference type="NCBI Taxonomy" id="2779519"/>
    <lineage>
        <taxon>Bacteria</taxon>
        <taxon>Bacillati</taxon>
        <taxon>Actinomycetota</taxon>
        <taxon>Coriobacteriia</taxon>
        <taxon>Coriobacteriales</taxon>
        <taxon>Atopobiaceae</taxon>
        <taxon>Thermophilibacter</taxon>
    </lineage>
</organism>
<dbReference type="KEGG" id="tio:INP52_08085"/>
<dbReference type="EMBL" id="CP063767">
    <property type="protein sequence ID" value="QOY60357.1"/>
    <property type="molecule type" value="Genomic_DNA"/>
</dbReference>
<accession>A0A7S7M7V3</accession>
<protein>
    <submittedName>
        <fullName evidence="2">Type IV toxin-antitoxin system AbiEi family antitoxin domain-containing protein</fullName>
    </submittedName>
</protein>
<name>A0A7S7M7V3_9ACTN</name>
<dbReference type="Proteomes" id="UP000593735">
    <property type="component" value="Chromosome"/>
</dbReference>
<keyword evidence="3" id="KW-1185">Reference proteome</keyword>
<dbReference type="RefSeq" id="WP_194370719.1">
    <property type="nucleotide sequence ID" value="NZ_CP063767.1"/>
</dbReference>
<evidence type="ECO:0000313" key="3">
    <source>
        <dbReference type="Proteomes" id="UP000593735"/>
    </source>
</evidence>
<evidence type="ECO:0000259" key="1">
    <source>
        <dbReference type="Pfam" id="PF13338"/>
    </source>
</evidence>
<dbReference type="Pfam" id="PF13338">
    <property type="entry name" value="AbiEi_4"/>
    <property type="match status" value="1"/>
</dbReference>
<reference evidence="2 3" key="1">
    <citation type="submission" date="2020-10" db="EMBL/GenBank/DDBJ databases">
        <title>Olsenella immobilis sp.nov., isolated from the mud in a fermentation cellar used for the production of Chinese strong-flavoured liquor.</title>
        <authorList>
            <person name="Lu L."/>
        </authorList>
    </citation>
    <scope>NUCLEOTIDE SEQUENCE [LARGE SCALE GENOMIC DNA]</scope>
    <source>
        <strain evidence="2 3">LZLJ-2</strain>
    </source>
</reference>